<protein>
    <submittedName>
        <fullName evidence="2">Uncharacterized protein</fullName>
    </submittedName>
</protein>
<feature type="transmembrane region" description="Helical" evidence="1">
    <location>
        <begin position="145"/>
        <end position="163"/>
    </location>
</feature>
<reference evidence="2 3" key="1">
    <citation type="journal article" date="2016" name="Nat. Commun.">
        <title>Thousands of microbial genomes shed light on interconnected biogeochemical processes in an aquifer system.</title>
        <authorList>
            <person name="Anantharaman K."/>
            <person name="Brown C.T."/>
            <person name="Hug L.A."/>
            <person name="Sharon I."/>
            <person name="Castelle C.J."/>
            <person name="Probst A.J."/>
            <person name="Thomas B.C."/>
            <person name="Singh A."/>
            <person name="Wilkins M.J."/>
            <person name="Karaoz U."/>
            <person name="Brodie E.L."/>
            <person name="Williams K.H."/>
            <person name="Hubbard S.S."/>
            <person name="Banfield J.F."/>
        </authorList>
    </citation>
    <scope>NUCLEOTIDE SEQUENCE [LARGE SCALE GENOMIC DNA]</scope>
</reference>
<proteinExistence type="predicted"/>
<keyword evidence="1" id="KW-0812">Transmembrane</keyword>
<comment type="caution">
    <text evidence="2">The sequence shown here is derived from an EMBL/GenBank/DDBJ whole genome shotgun (WGS) entry which is preliminary data.</text>
</comment>
<feature type="transmembrane region" description="Helical" evidence="1">
    <location>
        <begin position="89"/>
        <end position="113"/>
    </location>
</feature>
<dbReference type="STRING" id="1802661.A2649_00835"/>
<name>A0A1F8EFU1_9BACT</name>
<evidence type="ECO:0000256" key="1">
    <source>
        <dbReference type="SAM" id="Phobius"/>
    </source>
</evidence>
<dbReference type="AlphaFoldDB" id="A0A1F8EFU1"/>
<keyword evidence="1" id="KW-1133">Transmembrane helix</keyword>
<feature type="transmembrane region" description="Helical" evidence="1">
    <location>
        <begin position="31"/>
        <end position="50"/>
    </location>
</feature>
<dbReference type="Proteomes" id="UP000176893">
    <property type="component" value="Unassembled WGS sequence"/>
</dbReference>
<dbReference type="EMBL" id="MGJB01000006">
    <property type="protein sequence ID" value="OGM98895.1"/>
    <property type="molecule type" value="Genomic_DNA"/>
</dbReference>
<evidence type="ECO:0000313" key="2">
    <source>
        <dbReference type="EMBL" id="OGM98895.1"/>
    </source>
</evidence>
<evidence type="ECO:0000313" key="3">
    <source>
        <dbReference type="Proteomes" id="UP000176893"/>
    </source>
</evidence>
<organism evidence="2 3">
    <name type="scientific">Candidatus Yanofskybacteria bacterium RIFCSPHIGHO2_01_FULL_41_26</name>
    <dbReference type="NCBI Taxonomy" id="1802661"/>
    <lineage>
        <taxon>Bacteria</taxon>
        <taxon>Candidatus Yanofskyibacteriota</taxon>
    </lineage>
</organism>
<gene>
    <name evidence="2" type="ORF">A2649_00835</name>
</gene>
<feature type="transmembrane region" description="Helical" evidence="1">
    <location>
        <begin position="62"/>
        <end position="83"/>
    </location>
</feature>
<feature type="transmembrane region" description="Helical" evidence="1">
    <location>
        <begin position="178"/>
        <end position="200"/>
    </location>
</feature>
<sequence>MAQPAQADKTEGEIGLGRIMNNYQNNLVRDLAFVIFSVLVAIILAKTGVLQNFITSTKEMRFIGSFVAGIFFTSVFTTAPAIVALGEIAYANSIISTALLGSVGALAGDLVIYKFVRDKLSEHLMELIKHQGGGKRIRMLFKLKYFRWLTFLIGGFIIASPLPDELGISLLGFSKMRMSLFVVLSLVFNFFGIILIGLVAKIL</sequence>
<accession>A0A1F8EFU1</accession>
<keyword evidence="1" id="KW-0472">Membrane</keyword>